<protein>
    <submittedName>
        <fullName evidence="3">Uncharacterized protein</fullName>
    </submittedName>
</protein>
<evidence type="ECO:0000313" key="3">
    <source>
        <dbReference type="EMBL" id="KAG2911586.1"/>
    </source>
</evidence>
<dbReference type="EMBL" id="RCMI01000419">
    <property type="protein sequence ID" value="KAG2911586.1"/>
    <property type="molecule type" value="Genomic_DNA"/>
</dbReference>
<dbReference type="VEuPathDB" id="FungiDB:PC110_g677"/>
<gene>
    <name evidence="2" type="ORF">PC113_g13500</name>
    <name evidence="3" type="ORF">PC115_g12512</name>
</gene>
<sequence>MVKHARAAITNQASDLPPTKVAKVVSVCEYCDKQFTTRGIPLHQKKCVKKQAHDKAEAKKTRSYNFCILNEAIYEEILSFLNNQTLTKMQMITGDRYQQCQNKFDLRRFFLSVTSDFTLHHQEPQRIRKSDCMPKQTRDENTAPNTHDDDPRPTKTSKATSPCKYCNKKFTTRGITRHQNSCKKKQGHDETTAKKLFQFPIQSNAVFEYFLKFMSNQTLIKLQVATGGHYLGCEPELAKYCCSCENDNPIILLGLCRECESELPGYLPRTTKEVARNNYGVREKDFCNLQGEVRKHFMLFDRIMLENHMIATCGSKLAWVRHLAKKDQRTKKLRATLRRKDIEAEAFVEQLAPGFADYIRAINFMRTDKNELERCSQRFVVLTAELRERGFELRTDSRLCQVFITTGDGNAWSIVDTMDEMNFLFTHTDYAERCDRNVKNMRNKERNENFYGERMRYSSQAYREELQDCRDEAKAEIREEYLTNSRGLTLPRKWENMRSQMTRS</sequence>
<organism evidence="3 4">
    <name type="scientific">Phytophthora cactorum</name>
    <dbReference type="NCBI Taxonomy" id="29920"/>
    <lineage>
        <taxon>Eukaryota</taxon>
        <taxon>Sar</taxon>
        <taxon>Stramenopiles</taxon>
        <taxon>Oomycota</taxon>
        <taxon>Peronosporomycetes</taxon>
        <taxon>Peronosporales</taxon>
        <taxon>Peronosporaceae</taxon>
        <taxon>Phytophthora</taxon>
    </lineage>
</organism>
<name>A0A8T1C353_9STRA</name>
<dbReference type="VEuPathDB" id="FungiDB:PC110_g676"/>
<evidence type="ECO:0000256" key="1">
    <source>
        <dbReference type="SAM" id="MobiDB-lite"/>
    </source>
</evidence>
<evidence type="ECO:0000313" key="2">
    <source>
        <dbReference type="EMBL" id="KAG2854222.1"/>
    </source>
</evidence>
<dbReference type="AlphaFoldDB" id="A0A8T1C353"/>
<feature type="region of interest" description="Disordered" evidence="1">
    <location>
        <begin position="122"/>
        <end position="161"/>
    </location>
</feature>
<evidence type="ECO:0000313" key="4">
    <source>
        <dbReference type="Proteomes" id="UP000774804"/>
    </source>
</evidence>
<dbReference type="Pfam" id="PF13913">
    <property type="entry name" value="zf-C2HC_2"/>
    <property type="match status" value="2"/>
</dbReference>
<feature type="compositionally biased region" description="Basic and acidic residues" evidence="1">
    <location>
        <begin position="122"/>
        <end position="153"/>
    </location>
</feature>
<comment type="caution">
    <text evidence="3">The sequence shown here is derived from an EMBL/GenBank/DDBJ whole genome shotgun (WGS) entry which is preliminary data.</text>
</comment>
<dbReference type="Proteomes" id="UP000774804">
    <property type="component" value="Unassembled WGS sequence"/>
</dbReference>
<accession>A0A8T1C353</accession>
<reference evidence="3" key="1">
    <citation type="submission" date="2018-10" db="EMBL/GenBank/DDBJ databases">
        <title>Effector identification in a new, highly contiguous assembly of the strawberry crown rot pathogen Phytophthora cactorum.</title>
        <authorList>
            <person name="Armitage A.D."/>
            <person name="Nellist C.F."/>
            <person name="Bates H."/>
            <person name="Vickerstaff R.J."/>
            <person name="Harrison R.J."/>
        </authorList>
    </citation>
    <scope>NUCLEOTIDE SEQUENCE</scope>
    <source>
        <strain evidence="2">15-7</strain>
        <strain evidence="3">4032</strain>
    </source>
</reference>
<dbReference type="Proteomes" id="UP000735874">
    <property type="component" value="Unassembled WGS sequence"/>
</dbReference>
<dbReference type="EMBL" id="RCMG01000439">
    <property type="protein sequence ID" value="KAG2854222.1"/>
    <property type="molecule type" value="Genomic_DNA"/>
</dbReference>
<proteinExistence type="predicted"/>